<evidence type="ECO:0000259" key="6">
    <source>
        <dbReference type="PROSITE" id="PS50056"/>
    </source>
</evidence>
<dbReference type="PROSITE" id="PS50054">
    <property type="entry name" value="TYR_PHOSPHATASE_DUAL"/>
    <property type="match status" value="1"/>
</dbReference>
<keyword evidence="4" id="KW-0904">Protein phosphatase</keyword>
<evidence type="ECO:0000313" key="7">
    <source>
        <dbReference type="EMBL" id="CAK9092670.1"/>
    </source>
</evidence>
<protein>
    <recommendedName>
        <fullName evidence="2">protein-tyrosine-phosphatase</fullName>
        <ecNumber evidence="2">3.1.3.48</ecNumber>
    </recommendedName>
</protein>
<feature type="domain" description="Tyrosine specific protein phosphatases" evidence="6">
    <location>
        <begin position="298"/>
        <end position="350"/>
    </location>
</feature>
<comment type="caution">
    <text evidence="7">The sequence shown here is derived from an EMBL/GenBank/DDBJ whole genome shotgun (WGS) entry which is preliminary data.</text>
</comment>
<evidence type="ECO:0000256" key="3">
    <source>
        <dbReference type="ARBA" id="ARBA00022801"/>
    </source>
</evidence>
<reference evidence="7 8" key="1">
    <citation type="submission" date="2024-02" db="EMBL/GenBank/DDBJ databases">
        <authorList>
            <person name="Chen Y."/>
            <person name="Shah S."/>
            <person name="Dougan E. K."/>
            <person name="Thang M."/>
            <person name="Chan C."/>
        </authorList>
    </citation>
    <scope>NUCLEOTIDE SEQUENCE [LARGE SCALE GENOMIC DNA]</scope>
</reference>
<dbReference type="InterPro" id="IPR007138">
    <property type="entry name" value="ABM_dom"/>
</dbReference>
<dbReference type="SUPFAM" id="SSF52799">
    <property type="entry name" value="(Phosphotyrosine protein) phosphatases II"/>
    <property type="match status" value="1"/>
</dbReference>
<name>A0ABP0QWJ4_9DINO</name>
<organism evidence="7 8">
    <name type="scientific">Durusdinium trenchii</name>
    <dbReference type="NCBI Taxonomy" id="1381693"/>
    <lineage>
        <taxon>Eukaryota</taxon>
        <taxon>Sar</taxon>
        <taxon>Alveolata</taxon>
        <taxon>Dinophyceae</taxon>
        <taxon>Suessiales</taxon>
        <taxon>Symbiodiniaceae</taxon>
        <taxon>Durusdinium</taxon>
    </lineage>
</organism>
<gene>
    <name evidence="7" type="ORF">CCMP2556_LOCUS44360</name>
</gene>
<dbReference type="CDD" id="cd14498">
    <property type="entry name" value="DSP"/>
    <property type="match status" value="1"/>
</dbReference>
<evidence type="ECO:0000256" key="4">
    <source>
        <dbReference type="ARBA" id="ARBA00022912"/>
    </source>
</evidence>
<dbReference type="InterPro" id="IPR000340">
    <property type="entry name" value="Dual-sp_phosphatase_cat-dom"/>
</dbReference>
<sequence>MNFCPFPHSLRDQAWLAVGLGCGVLLMRKLRMKETPPSVHVLLVNAKFESVDHKKKFKQIWSNIANKVKEVEPNCLSYEFCDAVEDPTKAIIYERYVTRVDLDGPHQKTLEEWKATYGEALGNLKFSMDAGLNYRGSGPMWSVEGREETTSDHHGPPIRLDPVERRTMGFMERFARFWLHRHTQLVVRVAEANAGRVLAIAGLAFVAFCVEGMIGLRSGSGSDRRDAEPQPDCSQVFDWLFIGGERAATRLELLQNRITHVLNCCEHLPFYSNRTKNQRLRLKDSRNESLSTEIYVAFKFLDKVQEENGRCLVHCRKGASRSVAIVLAYLVLRLRYRLRDAWRLVHSKRPVARPNRGYCRQLCDFEEDSLGEASMTPKDFHASCDD</sequence>
<dbReference type="Gene3D" id="3.30.70.100">
    <property type="match status" value="1"/>
</dbReference>
<dbReference type="PANTHER" id="PTHR10159:SF519">
    <property type="entry name" value="DUAL SPECIFICITY PROTEIN PHOSPHATASE MPK3"/>
    <property type="match status" value="1"/>
</dbReference>
<comment type="similarity">
    <text evidence="1">Belongs to the protein-tyrosine phosphatase family. Non-receptor class dual specificity subfamily.</text>
</comment>
<dbReference type="SMART" id="SM00195">
    <property type="entry name" value="DSPc"/>
    <property type="match status" value="1"/>
</dbReference>
<dbReference type="InterPro" id="IPR000387">
    <property type="entry name" value="Tyr_Pase_dom"/>
</dbReference>
<dbReference type="InterPro" id="IPR011008">
    <property type="entry name" value="Dimeric_a/b-barrel"/>
</dbReference>
<keyword evidence="8" id="KW-1185">Reference proteome</keyword>
<evidence type="ECO:0000259" key="5">
    <source>
        <dbReference type="PROSITE" id="PS50054"/>
    </source>
</evidence>
<dbReference type="EMBL" id="CAXAMN010025106">
    <property type="protein sequence ID" value="CAK9092670.1"/>
    <property type="molecule type" value="Genomic_DNA"/>
</dbReference>
<dbReference type="InterPro" id="IPR029021">
    <property type="entry name" value="Prot-tyrosine_phosphatase-like"/>
</dbReference>
<dbReference type="Proteomes" id="UP001642484">
    <property type="component" value="Unassembled WGS sequence"/>
</dbReference>
<dbReference type="Gene3D" id="3.90.190.10">
    <property type="entry name" value="Protein tyrosine phosphatase superfamily"/>
    <property type="match status" value="1"/>
</dbReference>
<dbReference type="PROSITE" id="PS50056">
    <property type="entry name" value="TYR_PHOSPHATASE_2"/>
    <property type="match status" value="1"/>
</dbReference>
<dbReference type="InterPro" id="IPR020422">
    <property type="entry name" value="TYR_PHOSPHATASE_DUAL_dom"/>
</dbReference>
<dbReference type="SUPFAM" id="SSF54909">
    <property type="entry name" value="Dimeric alpha+beta barrel"/>
    <property type="match status" value="1"/>
</dbReference>
<dbReference type="Pfam" id="PF00782">
    <property type="entry name" value="DSPc"/>
    <property type="match status" value="1"/>
</dbReference>
<accession>A0ABP0QWJ4</accession>
<dbReference type="Pfam" id="PF03992">
    <property type="entry name" value="ABM"/>
    <property type="match status" value="1"/>
</dbReference>
<evidence type="ECO:0000313" key="8">
    <source>
        <dbReference type="Proteomes" id="UP001642484"/>
    </source>
</evidence>
<evidence type="ECO:0000256" key="1">
    <source>
        <dbReference type="ARBA" id="ARBA00008601"/>
    </source>
</evidence>
<dbReference type="PANTHER" id="PTHR10159">
    <property type="entry name" value="DUAL SPECIFICITY PROTEIN PHOSPHATASE"/>
    <property type="match status" value="1"/>
</dbReference>
<dbReference type="EC" id="3.1.3.48" evidence="2"/>
<evidence type="ECO:0000256" key="2">
    <source>
        <dbReference type="ARBA" id="ARBA00013064"/>
    </source>
</evidence>
<proteinExistence type="inferred from homology"/>
<keyword evidence="3" id="KW-0378">Hydrolase</keyword>
<feature type="domain" description="Tyrosine-protein phosphatase" evidence="5">
    <location>
        <begin position="232"/>
        <end position="371"/>
    </location>
</feature>